<dbReference type="InterPro" id="IPR027417">
    <property type="entry name" value="P-loop_NTPase"/>
</dbReference>
<dbReference type="PANTHER" id="PTHR13140:SF853">
    <property type="entry name" value="UNCONVENTIONAL MYOSIN-VB ISOFORM X2"/>
    <property type="match status" value="1"/>
</dbReference>
<comment type="similarity">
    <text evidence="1 8">Belongs to the TRAFAC class myosin-kinesin ATPase superfamily. Myosin family.</text>
</comment>
<proteinExistence type="inferred from homology"/>
<reference evidence="13" key="3">
    <citation type="submission" date="2025-09" db="UniProtKB">
        <authorList>
            <consortium name="Ensembl"/>
        </authorList>
    </citation>
    <scope>IDENTIFICATION</scope>
</reference>
<dbReference type="SMART" id="SM01132">
    <property type="entry name" value="DIL"/>
    <property type="match status" value="1"/>
</dbReference>
<keyword evidence="4 9" id="KW-0175">Coiled coil</keyword>
<reference evidence="14" key="1">
    <citation type="submission" date="2012-01" db="EMBL/GenBank/DDBJ databases">
        <title>The Genome Sequence of Oreochromis niloticus (Nile Tilapia).</title>
        <authorList>
            <consortium name="Broad Institute Genome Assembly Team"/>
            <consortium name="Broad Institute Sequencing Platform"/>
            <person name="Di Palma F."/>
            <person name="Johnson J."/>
            <person name="Lander E.S."/>
            <person name="Lindblad-Toh K."/>
        </authorList>
    </citation>
    <scope>NUCLEOTIDE SEQUENCE [LARGE SCALE GENOMIC DNA]</scope>
</reference>
<keyword evidence="2 8" id="KW-0547">Nucleotide-binding</keyword>
<dbReference type="InterPro" id="IPR036961">
    <property type="entry name" value="Kinesin_motor_dom_sf"/>
</dbReference>
<dbReference type="SUPFAM" id="SSF52540">
    <property type="entry name" value="P-loop containing nucleoside triphosphate hydrolases"/>
    <property type="match status" value="2"/>
</dbReference>
<evidence type="ECO:0000256" key="8">
    <source>
        <dbReference type="PROSITE-ProRule" id="PRU00782"/>
    </source>
</evidence>
<keyword evidence="7 8" id="KW-0009">Actin-binding</keyword>
<evidence type="ECO:0000256" key="5">
    <source>
        <dbReference type="ARBA" id="ARBA00023123"/>
    </source>
</evidence>
<dbReference type="CDD" id="cd15470">
    <property type="entry name" value="Myo5_CBD"/>
    <property type="match status" value="1"/>
</dbReference>
<dbReference type="Gene3D" id="1.20.5.190">
    <property type="match status" value="3"/>
</dbReference>
<dbReference type="GO" id="GO:0005524">
    <property type="term" value="F:ATP binding"/>
    <property type="evidence" value="ECO:0007669"/>
    <property type="project" value="UniProtKB-UniRule"/>
</dbReference>
<dbReference type="Pfam" id="PF00063">
    <property type="entry name" value="Myosin_head"/>
    <property type="match status" value="1"/>
</dbReference>
<dbReference type="Pfam" id="PF00612">
    <property type="entry name" value="IQ"/>
    <property type="match status" value="4"/>
</dbReference>
<dbReference type="GO" id="GO:0007015">
    <property type="term" value="P:actin filament organization"/>
    <property type="evidence" value="ECO:0007669"/>
    <property type="project" value="TreeGrafter"/>
</dbReference>
<feature type="domain" description="Dilute" evidence="11">
    <location>
        <begin position="1285"/>
        <end position="1544"/>
    </location>
</feature>
<evidence type="ECO:0000256" key="1">
    <source>
        <dbReference type="ARBA" id="ARBA00008314"/>
    </source>
</evidence>
<dbReference type="GO" id="GO:0000146">
    <property type="term" value="F:microfilament motor activity"/>
    <property type="evidence" value="ECO:0007669"/>
    <property type="project" value="TreeGrafter"/>
</dbReference>
<dbReference type="InterPro" id="IPR001609">
    <property type="entry name" value="Myosin_head_motor_dom-like"/>
</dbReference>
<dbReference type="GO" id="GO:0005737">
    <property type="term" value="C:cytoplasm"/>
    <property type="evidence" value="ECO:0007669"/>
    <property type="project" value="TreeGrafter"/>
</dbReference>
<dbReference type="Gene3D" id="3.30.70.1590">
    <property type="match status" value="1"/>
</dbReference>
<dbReference type="PRINTS" id="PR00193">
    <property type="entry name" value="MYOSINHEAVY"/>
</dbReference>
<name>A0A669BIN8_ORENI</name>
<keyword evidence="5 8" id="KW-0518">Myosin</keyword>
<evidence type="ECO:0000313" key="13">
    <source>
        <dbReference type="Ensembl" id="ENSONIP00000035603.1"/>
    </source>
</evidence>
<accession>A0A669BIN8</accession>
<protein>
    <submittedName>
        <fullName evidence="13">Methyl-CpG binding domain protein 3b</fullName>
    </submittedName>
</protein>
<dbReference type="PROSITE" id="PS50096">
    <property type="entry name" value="IQ"/>
    <property type="match status" value="3"/>
</dbReference>
<keyword evidence="3 8" id="KW-0067">ATP-binding</keyword>
<keyword evidence="14" id="KW-1185">Reference proteome</keyword>
<dbReference type="Gene3D" id="1.20.120.720">
    <property type="entry name" value="Myosin VI head, motor domain, U50 subdomain"/>
    <property type="match status" value="1"/>
</dbReference>
<dbReference type="CDD" id="cd01380">
    <property type="entry name" value="MYSc_Myo5"/>
    <property type="match status" value="1"/>
</dbReference>
<dbReference type="GO" id="GO:0016020">
    <property type="term" value="C:membrane"/>
    <property type="evidence" value="ECO:0007669"/>
    <property type="project" value="TreeGrafter"/>
</dbReference>
<dbReference type="InterPro" id="IPR002710">
    <property type="entry name" value="Dilute_dom"/>
</dbReference>
<feature type="region of interest" description="Actin-binding" evidence="8">
    <location>
        <begin position="636"/>
        <end position="658"/>
    </location>
</feature>
<evidence type="ECO:0000256" key="3">
    <source>
        <dbReference type="ARBA" id="ARBA00022840"/>
    </source>
</evidence>
<dbReference type="SMART" id="SM00015">
    <property type="entry name" value="IQ"/>
    <property type="match status" value="6"/>
</dbReference>
<feature type="domain" description="Myosin motor" evidence="12">
    <location>
        <begin position="68"/>
        <end position="756"/>
    </location>
</feature>
<feature type="coiled-coil region" evidence="9">
    <location>
        <begin position="1028"/>
        <end position="1062"/>
    </location>
</feature>
<evidence type="ECO:0000256" key="7">
    <source>
        <dbReference type="ARBA" id="ARBA00023203"/>
    </source>
</evidence>
<organism evidence="13 14">
    <name type="scientific">Oreochromis niloticus</name>
    <name type="common">Nile tilapia</name>
    <name type="synonym">Tilapia nilotica</name>
    <dbReference type="NCBI Taxonomy" id="8128"/>
    <lineage>
        <taxon>Eukaryota</taxon>
        <taxon>Metazoa</taxon>
        <taxon>Chordata</taxon>
        <taxon>Craniata</taxon>
        <taxon>Vertebrata</taxon>
        <taxon>Euteleostomi</taxon>
        <taxon>Actinopterygii</taxon>
        <taxon>Neopterygii</taxon>
        <taxon>Teleostei</taxon>
        <taxon>Neoteleostei</taxon>
        <taxon>Acanthomorphata</taxon>
        <taxon>Ovalentaria</taxon>
        <taxon>Cichlomorphae</taxon>
        <taxon>Cichliformes</taxon>
        <taxon>Cichlidae</taxon>
        <taxon>African cichlids</taxon>
        <taxon>Pseudocrenilabrinae</taxon>
        <taxon>Oreochromini</taxon>
        <taxon>Oreochromis</taxon>
    </lineage>
</organism>
<feature type="region of interest" description="Disordered" evidence="10">
    <location>
        <begin position="963"/>
        <end position="983"/>
    </location>
</feature>
<dbReference type="GO" id="GO:0016459">
    <property type="term" value="C:myosin complex"/>
    <property type="evidence" value="ECO:0007669"/>
    <property type="project" value="UniProtKB-KW"/>
</dbReference>
<evidence type="ECO:0000256" key="6">
    <source>
        <dbReference type="ARBA" id="ARBA00023175"/>
    </source>
</evidence>
<dbReference type="Pfam" id="PF01843">
    <property type="entry name" value="DIL"/>
    <property type="match status" value="1"/>
</dbReference>
<dbReference type="InterPro" id="IPR000048">
    <property type="entry name" value="IQ_motif_EF-hand-BS"/>
</dbReference>
<dbReference type="PANTHER" id="PTHR13140">
    <property type="entry name" value="MYOSIN"/>
    <property type="match status" value="1"/>
</dbReference>
<dbReference type="Gene3D" id="1.10.10.820">
    <property type="match status" value="1"/>
</dbReference>
<dbReference type="PROSITE" id="PS51456">
    <property type="entry name" value="MYOSIN_MOTOR"/>
    <property type="match status" value="1"/>
</dbReference>
<evidence type="ECO:0000256" key="4">
    <source>
        <dbReference type="ARBA" id="ARBA00023054"/>
    </source>
</evidence>
<keyword evidence="6 8" id="KW-0505">Motor protein</keyword>
<dbReference type="Gene3D" id="1.20.58.530">
    <property type="match status" value="1"/>
</dbReference>
<evidence type="ECO:0000256" key="2">
    <source>
        <dbReference type="ARBA" id="ARBA00022741"/>
    </source>
</evidence>
<evidence type="ECO:0000313" key="14">
    <source>
        <dbReference type="Proteomes" id="UP000005207"/>
    </source>
</evidence>
<feature type="binding site" evidence="8">
    <location>
        <begin position="162"/>
        <end position="169"/>
    </location>
    <ligand>
        <name>ATP</name>
        <dbReference type="ChEBI" id="CHEBI:30616"/>
    </ligand>
</feature>
<evidence type="ECO:0000256" key="9">
    <source>
        <dbReference type="SAM" id="Coils"/>
    </source>
</evidence>
<evidence type="ECO:0000259" key="12">
    <source>
        <dbReference type="PROSITE" id="PS51456"/>
    </source>
</evidence>
<dbReference type="FunFam" id="1.10.10.820:FF:000001">
    <property type="entry name" value="Myosin heavy chain"/>
    <property type="match status" value="1"/>
</dbReference>
<dbReference type="Proteomes" id="UP000005207">
    <property type="component" value="Linkage group LG23"/>
</dbReference>
<dbReference type="GO" id="GO:0051015">
    <property type="term" value="F:actin filament binding"/>
    <property type="evidence" value="ECO:0007669"/>
    <property type="project" value="TreeGrafter"/>
</dbReference>
<dbReference type="GeneTree" id="ENSGT00940000155402"/>
<evidence type="ECO:0000256" key="10">
    <source>
        <dbReference type="SAM" id="MobiDB-lite"/>
    </source>
</evidence>
<sequence length="1587" mass="179607">MATLELYSKGANVWVPDPDAVWVSAQLLQDYRPGEKHLLLQLSNGNEVRYPVGSPSDLPPLGNPDILEGENDLTALSFLHEPAVLHNLRVRFLDYSSIYTYCGIVLVAINPYDQLPIYGEEVIDAYSGQDMADMEPHIFSVAEEAYRTMIREEKNQSIIISGESGSGKTVSAKFTMRYFAVVGGAAQQTSVEERVLASNPIMESIGNAKTTRNDNSSRFGKYIEIGFGRKGDIIGANMRTYLLEKSRVVFQASTERNYHIFYQLCASRELPEMRSLKLDAPENFRYTNQGGEMQIPGTDDLSDLERTRSAFTILGVQPDQQMELFRILSAVLHLGNVNIQASGCLLFIFLHNSCFDSQAEDRSLAVFSKLLGVEGSQLAHWLCHRRLAVGGEMLVKPMTGQQAVEARDALAKHIYGQLFAWTVQRLNSALRAQQGRTKSFVGVLDIYGFETFERNSFEQFCINYANEKLQQQFNRHVFHLEQEEYIREELAWSRIEFSDNQQCIDLIEGQLGMFDLLDEECRMPKGSDESWVRKLYDQHLSSKPHPHFRKPRMSNSAFIVLHFADTVQYECDGFLDKNRDTVFEELINILKASQLVAELFQQQRNVSPVANGSIRSGKRAAREHKLTVGFQFRQSLQMLMETLNSTTPHYVRCIKPNDLKEPFLFDPKRTVQQLRACGVLETIRISAAGYPSRWTYEEFFSRYRILLRGPQSQDQAQAACRQALPQLIPDPDQYCFGKTKVFFRAGQVALLERLRAERLRVAAVIIQSQVRGWLARIRYTRIHWATLTIQRYSRGALARRLALILRYTRAALVIQKTYRMMVVRQLFLMIRQATVTIQAFARGMLERRRYRLLVAERAAVLLQATVRGWLARQAYRRVRAAVVFMQCCIRRKAARRQLLKLKSEARSVERYRELNKGMEVKLMQLQLKADQESAALRETLMAEREASSAELAALRATIQKLESQLQEKPQPGPVISEKEAEERRRAEEKAAQEILQLKESQLFFFCVCHKFPLSLCAECVDQAVSQVTSALRAEVDEERRKYQGLLREFTRLEQRYDNLREMSLLTEVITLPVISSSSCHSAPKATEEPTPPRVWNLSLPRRRCPPSLSPRSPSVKMKGEDLAHAYDAVRVANKSVSHHQLIPSFWQSTSFQFCAVIYIWWMSSLLVILFFNLHVCVCIRFLESQLRNQCSQWEKELETLRSQLAQAVSVSSSAAQRQCSQLLKLTALPWPCPLSATASLSVCASDIRVDSALSLAPGLPASVLFLCVRQADCSGDQARARSLCSAAVTAMKAALKKHVSDIDMTVLWLKNICLFHDLLTQHSPNDLIRTLSDLSIQAYQQLLSITETRLQNIIVPALLESETIQGLSGSAVKLAVSRKRAGSDPRTVGGEAPTMASVLRELGALHTALTQQALPKTLMEQAFHQLTYLICASAFNSLLLRKDMCSWSRGLQIRYNVSVLEEWLRGRGLQAGGAVATLEPLIQAVQLLQVGKKTEADAQGIVRTCSALSSQQIVKILTLYTPHSDLDERVTLNFIRSVQVQSADPSQLLMDVRRVFPVIFLYSPPPVLSAEQLVIPDSLKISFLRKA</sequence>
<reference evidence="13" key="2">
    <citation type="submission" date="2025-08" db="UniProtKB">
        <authorList>
            <consortium name="Ensembl"/>
        </authorList>
    </citation>
    <scope>IDENTIFICATION</scope>
</reference>
<dbReference type="Gene3D" id="3.40.850.10">
    <property type="entry name" value="Kinesin motor domain"/>
    <property type="match status" value="1"/>
</dbReference>
<dbReference type="PROSITE" id="PS51126">
    <property type="entry name" value="DILUTE"/>
    <property type="match status" value="1"/>
</dbReference>
<dbReference type="Ensembl" id="ENSONIT00000048121.1">
    <property type="protein sequence ID" value="ENSONIP00000035603.1"/>
    <property type="gene ID" value="ENSONIG00000004825.2"/>
</dbReference>
<feature type="coiled-coil region" evidence="9">
    <location>
        <begin position="1183"/>
        <end position="1210"/>
    </location>
</feature>
<dbReference type="InterPro" id="IPR036103">
    <property type="entry name" value="MYSc_Myo5"/>
</dbReference>
<evidence type="ECO:0000259" key="11">
    <source>
        <dbReference type="PROSITE" id="PS51126"/>
    </source>
</evidence>
<gene>
    <name evidence="13" type="primary">si:dkey-110c1.10</name>
</gene>
<dbReference type="SMART" id="SM00242">
    <property type="entry name" value="MYSc"/>
    <property type="match status" value="1"/>
</dbReference>